<name>A0A5C7WI91_METME</name>
<dbReference type="SUPFAM" id="SSF55785">
    <property type="entry name" value="PYP-like sensor domain (PAS domain)"/>
    <property type="match status" value="1"/>
</dbReference>
<dbReference type="AlphaFoldDB" id="A0A5C7WI91"/>
<keyword evidence="2 6" id="KW-0418">Kinase</keyword>
<dbReference type="Pfam" id="PF07730">
    <property type="entry name" value="HisKA_3"/>
    <property type="match status" value="1"/>
</dbReference>
<dbReference type="InterPro" id="IPR003594">
    <property type="entry name" value="HATPase_dom"/>
</dbReference>
<dbReference type="InterPro" id="IPR035965">
    <property type="entry name" value="PAS-like_dom_sf"/>
</dbReference>
<comment type="caution">
    <text evidence="6">The sequence shown here is derived from an EMBL/GenBank/DDBJ whole genome shotgun (WGS) entry which is preliminary data.</text>
</comment>
<evidence type="ECO:0000256" key="3">
    <source>
        <dbReference type="ARBA" id="ARBA00023012"/>
    </source>
</evidence>
<dbReference type="InterPro" id="IPR011712">
    <property type="entry name" value="Sig_transdc_His_kin_sub3_dim/P"/>
</dbReference>
<dbReference type="CDD" id="cd16917">
    <property type="entry name" value="HATPase_UhpB-NarQ-NarX-like"/>
    <property type="match status" value="1"/>
</dbReference>
<dbReference type="EMBL" id="SSGG01000092">
    <property type="protein sequence ID" value="TXI36344.1"/>
    <property type="molecule type" value="Genomic_DNA"/>
</dbReference>
<dbReference type="SUPFAM" id="SSF55874">
    <property type="entry name" value="ATPase domain of HSP90 chaperone/DNA topoisomerase II/histidine kinase"/>
    <property type="match status" value="1"/>
</dbReference>
<keyword evidence="4" id="KW-0175">Coiled coil</keyword>
<proteinExistence type="predicted"/>
<dbReference type="GO" id="GO:0046983">
    <property type="term" value="F:protein dimerization activity"/>
    <property type="evidence" value="ECO:0007669"/>
    <property type="project" value="InterPro"/>
</dbReference>
<reference evidence="6 7" key="1">
    <citation type="submission" date="2018-09" db="EMBL/GenBank/DDBJ databases">
        <title>Metagenome Assembled Genomes from an Advanced Water Purification Facility.</title>
        <authorList>
            <person name="Stamps B.W."/>
            <person name="Spear J.R."/>
        </authorList>
    </citation>
    <scope>NUCLEOTIDE SEQUENCE [LARGE SCALE GENOMIC DNA]</scope>
    <source>
        <strain evidence="6">Bin_42_2</strain>
    </source>
</reference>
<evidence type="ECO:0000259" key="5">
    <source>
        <dbReference type="SMART" id="SM00387"/>
    </source>
</evidence>
<dbReference type="Gene3D" id="3.30.450.20">
    <property type="entry name" value="PAS domain"/>
    <property type="match status" value="1"/>
</dbReference>
<protein>
    <submittedName>
        <fullName evidence="6">PAS domain-containing sensor histidine kinase</fullName>
    </submittedName>
</protein>
<evidence type="ECO:0000256" key="1">
    <source>
        <dbReference type="ARBA" id="ARBA00022679"/>
    </source>
</evidence>
<dbReference type="STRING" id="1122236.GCA_000378225_00430"/>
<evidence type="ECO:0000256" key="4">
    <source>
        <dbReference type="SAM" id="Coils"/>
    </source>
</evidence>
<dbReference type="Proteomes" id="UP000321374">
    <property type="component" value="Unassembled WGS sequence"/>
</dbReference>
<gene>
    <name evidence="6" type="ORF">E6Q51_05700</name>
</gene>
<evidence type="ECO:0000313" key="6">
    <source>
        <dbReference type="EMBL" id="TXI36344.1"/>
    </source>
</evidence>
<sequence length="382" mass="42152">MSTPFIHPSAVSSSLGNVPVDSVKDALHESERRFSAIVSSIPGLVFQMHMAEDGQVVFTYLSEGCEALLGIPAAALLKDAQTLFQAMEEHSASQFKQKLQKSARHHKRLDWEGRIWIADWQDMKWVNIRATVRDLGQGAVQWDGIMLNISQSKHEKQEIEQARRDLQALTAHIHQVKEQERVSIAREIHDDLGGNLTAMKLGLSTIIQQIEEGQPVNLEQANMLQAIIDQTFDAVHRISGNLRPNILDLGLVDALDWQVSQFKKQLSISAMFVTDCRDLECDPDQSMALFRICQEALSNIAKYAQADQVSVELSLVEQTLLMTVSDNGVGIAPADKIKPNSFGLRGMQERAAALGGECQIVPNAQGSGTCIQVRVPLIAIAS</sequence>
<dbReference type="SMART" id="SM00387">
    <property type="entry name" value="HATPase_c"/>
    <property type="match status" value="1"/>
</dbReference>
<dbReference type="InterPro" id="IPR050482">
    <property type="entry name" value="Sensor_HK_TwoCompSys"/>
</dbReference>
<dbReference type="Gene3D" id="3.30.565.10">
    <property type="entry name" value="Histidine kinase-like ATPase, C-terminal domain"/>
    <property type="match status" value="1"/>
</dbReference>
<dbReference type="Gene3D" id="1.20.5.1930">
    <property type="match status" value="1"/>
</dbReference>
<dbReference type="GO" id="GO:0000155">
    <property type="term" value="F:phosphorelay sensor kinase activity"/>
    <property type="evidence" value="ECO:0007669"/>
    <property type="project" value="InterPro"/>
</dbReference>
<dbReference type="PANTHER" id="PTHR24421:SF59">
    <property type="entry name" value="OXYGEN SENSOR HISTIDINE KINASE NREB"/>
    <property type="match status" value="1"/>
</dbReference>
<dbReference type="RefSeq" id="WP_124551720.1">
    <property type="nucleotide sequence ID" value="NZ_CP033953.1"/>
</dbReference>
<dbReference type="Pfam" id="PF02518">
    <property type="entry name" value="HATPase_c"/>
    <property type="match status" value="1"/>
</dbReference>
<evidence type="ECO:0000256" key="2">
    <source>
        <dbReference type="ARBA" id="ARBA00022777"/>
    </source>
</evidence>
<keyword evidence="1" id="KW-0808">Transferase</keyword>
<evidence type="ECO:0000313" key="7">
    <source>
        <dbReference type="Proteomes" id="UP000321374"/>
    </source>
</evidence>
<dbReference type="InterPro" id="IPR036890">
    <property type="entry name" value="HATPase_C_sf"/>
</dbReference>
<dbReference type="PANTHER" id="PTHR24421">
    <property type="entry name" value="NITRATE/NITRITE SENSOR PROTEIN NARX-RELATED"/>
    <property type="match status" value="1"/>
</dbReference>
<organism evidence="6 7">
    <name type="scientific">Methylophilus methylotrophus</name>
    <name type="common">Bacterium W3A1</name>
    <dbReference type="NCBI Taxonomy" id="17"/>
    <lineage>
        <taxon>Bacteria</taxon>
        <taxon>Pseudomonadati</taxon>
        <taxon>Pseudomonadota</taxon>
        <taxon>Betaproteobacteria</taxon>
        <taxon>Nitrosomonadales</taxon>
        <taxon>Methylophilaceae</taxon>
        <taxon>Methylophilus</taxon>
    </lineage>
</organism>
<feature type="domain" description="Histidine kinase/HSP90-like ATPase" evidence="5">
    <location>
        <begin position="284"/>
        <end position="379"/>
    </location>
</feature>
<accession>A0A5C7WI91</accession>
<feature type="coiled-coil region" evidence="4">
    <location>
        <begin position="149"/>
        <end position="179"/>
    </location>
</feature>
<dbReference type="GO" id="GO:0016020">
    <property type="term" value="C:membrane"/>
    <property type="evidence" value="ECO:0007669"/>
    <property type="project" value="InterPro"/>
</dbReference>
<keyword evidence="3" id="KW-0902">Two-component regulatory system</keyword>
<dbReference type="OrthoDB" id="9797605at2"/>